<dbReference type="AlphaFoldDB" id="A0AAD9TYZ8"/>
<gene>
    <name evidence="1" type="ORF">Ddye_020099</name>
</gene>
<comment type="caution">
    <text evidence="1">The sequence shown here is derived from an EMBL/GenBank/DDBJ whole genome shotgun (WGS) entry which is preliminary data.</text>
</comment>
<evidence type="ECO:0000313" key="1">
    <source>
        <dbReference type="EMBL" id="KAK2644904.1"/>
    </source>
</evidence>
<organism evidence="1 2">
    <name type="scientific">Dipteronia dyeriana</name>
    <dbReference type="NCBI Taxonomy" id="168575"/>
    <lineage>
        <taxon>Eukaryota</taxon>
        <taxon>Viridiplantae</taxon>
        <taxon>Streptophyta</taxon>
        <taxon>Embryophyta</taxon>
        <taxon>Tracheophyta</taxon>
        <taxon>Spermatophyta</taxon>
        <taxon>Magnoliopsida</taxon>
        <taxon>eudicotyledons</taxon>
        <taxon>Gunneridae</taxon>
        <taxon>Pentapetalae</taxon>
        <taxon>rosids</taxon>
        <taxon>malvids</taxon>
        <taxon>Sapindales</taxon>
        <taxon>Sapindaceae</taxon>
        <taxon>Hippocastanoideae</taxon>
        <taxon>Acereae</taxon>
        <taxon>Dipteronia</taxon>
    </lineage>
</organism>
<reference evidence="1" key="1">
    <citation type="journal article" date="2023" name="Plant J.">
        <title>Genome sequences and population genomics provide insights into the demographic history, inbreeding, and mutation load of two 'living fossil' tree species of Dipteronia.</title>
        <authorList>
            <person name="Feng Y."/>
            <person name="Comes H.P."/>
            <person name="Chen J."/>
            <person name="Zhu S."/>
            <person name="Lu R."/>
            <person name="Zhang X."/>
            <person name="Li P."/>
            <person name="Qiu J."/>
            <person name="Olsen K.M."/>
            <person name="Qiu Y."/>
        </authorList>
    </citation>
    <scope>NUCLEOTIDE SEQUENCE</scope>
    <source>
        <strain evidence="1">KIB01</strain>
    </source>
</reference>
<accession>A0AAD9TYZ8</accession>
<evidence type="ECO:0000313" key="2">
    <source>
        <dbReference type="Proteomes" id="UP001280121"/>
    </source>
</evidence>
<sequence length="151" mass="17626">MPKTRSDSSMRRYKHCHQSTPNFRHGNYAIICCGAIKGLIEREEKEKNLRLLMGSNESYATMRGSILMMSPLPDTHKVHALVLQFLLMRYAYRVKSFHASSDIFYGSHVWYEIPSIAVRVPCERSSTNWYLRFSPENLLNPLKDVLRMERA</sequence>
<dbReference type="Proteomes" id="UP001280121">
    <property type="component" value="Unassembled WGS sequence"/>
</dbReference>
<proteinExistence type="predicted"/>
<name>A0AAD9TYZ8_9ROSI</name>
<dbReference type="EMBL" id="JANJYI010000006">
    <property type="protein sequence ID" value="KAK2644904.1"/>
    <property type="molecule type" value="Genomic_DNA"/>
</dbReference>
<keyword evidence="2" id="KW-1185">Reference proteome</keyword>
<protein>
    <submittedName>
        <fullName evidence="1">Uncharacterized protein</fullName>
    </submittedName>
</protein>